<evidence type="ECO:0000313" key="3">
    <source>
        <dbReference type="Proteomes" id="UP000789423"/>
    </source>
</evidence>
<keyword evidence="1" id="KW-0472">Membrane</keyword>
<dbReference type="RefSeq" id="WP_230576242.1">
    <property type="nucleotide sequence ID" value="NZ_CAKJTI010000024.1"/>
</dbReference>
<name>A0ABM8YEN5_9BACI</name>
<feature type="transmembrane region" description="Helical" evidence="1">
    <location>
        <begin position="65"/>
        <end position="87"/>
    </location>
</feature>
<protein>
    <recommendedName>
        <fullName evidence="4">Transposase</fullName>
    </recommendedName>
</protein>
<reference evidence="2 3" key="1">
    <citation type="submission" date="2021-10" db="EMBL/GenBank/DDBJ databases">
        <authorList>
            <person name="Criscuolo A."/>
        </authorList>
    </citation>
    <scope>NUCLEOTIDE SEQUENCE [LARGE SCALE GENOMIC DNA]</scope>
    <source>
        <strain evidence="3">CIP 111899</strain>
    </source>
</reference>
<keyword evidence="1" id="KW-1133">Transmembrane helix</keyword>
<proteinExistence type="predicted"/>
<keyword evidence="1" id="KW-0812">Transmembrane</keyword>
<dbReference type="Proteomes" id="UP000789423">
    <property type="component" value="Unassembled WGS sequence"/>
</dbReference>
<feature type="transmembrane region" description="Helical" evidence="1">
    <location>
        <begin position="31"/>
        <end position="53"/>
    </location>
</feature>
<gene>
    <name evidence="2" type="ORF">BACCIP111899_03498</name>
</gene>
<organism evidence="2 3">
    <name type="scientific">Bacillus rhizoplanae</name>
    <dbReference type="NCBI Taxonomy" id="2880966"/>
    <lineage>
        <taxon>Bacteria</taxon>
        <taxon>Bacillati</taxon>
        <taxon>Bacillota</taxon>
        <taxon>Bacilli</taxon>
        <taxon>Bacillales</taxon>
        <taxon>Bacillaceae</taxon>
        <taxon>Bacillus</taxon>
    </lineage>
</organism>
<comment type="caution">
    <text evidence="2">The sequence shown here is derived from an EMBL/GenBank/DDBJ whole genome shotgun (WGS) entry which is preliminary data.</text>
</comment>
<keyword evidence="3" id="KW-1185">Reference proteome</keyword>
<sequence>MKLVIGLFPIILSCLFVLLAVHPRIRIWLDIFAYVCLYGFGTIIAFTVYDVLLQQTVFMTTIHRILLNPLFLLTGAYIGIYFLYLILYKLISSIRN</sequence>
<feature type="transmembrane region" description="Helical" evidence="1">
    <location>
        <begin position="7"/>
        <end position="25"/>
    </location>
</feature>
<evidence type="ECO:0000256" key="1">
    <source>
        <dbReference type="SAM" id="Phobius"/>
    </source>
</evidence>
<dbReference type="EMBL" id="CAKJTI010000024">
    <property type="protein sequence ID" value="CAG9614271.1"/>
    <property type="molecule type" value="Genomic_DNA"/>
</dbReference>
<evidence type="ECO:0008006" key="4">
    <source>
        <dbReference type="Google" id="ProtNLM"/>
    </source>
</evidence>
<accession>A0ABM8YEN5</accession>
<evidence type="ECO:0000313" key="2">
    <source>
        <dbReference type="EMBL" id="CAG9614271.1"/>
    </source>
</evidence>